<name>A0A7Y7QU11_9SPHN</name>
<evidence type="ECO:0000313" key="4">
    <source>
        <dbReference type="Proteomes" id="UP000557656"/>
    </source>
</evidence>
<dbReference type="Proteomes" id="UP000531581">
    <property type="component" value="Unassembled WGS sequence"/>
</dbReference>
<organism evidence="2 3">
    <name type="scientific">Sphingomonas sanguinis</name>
    <dbReference type="NCBI Taxonomy" id="33051"/>
    <lineage>
        <taxon>Bacteria</taxon>
        <taxon>Pseudomonadati</taxon>
        <taxon>Pseudomonadota</taxon>
        <taxon>Alphaproteobacteria</taxon>
        <taxon>Sphingomonadales</taxon>
        <taxon>Sphingomonadaceae</taxon>
        <taxon>Sphingomonas</taxon>
    </lineage>
</organism>
<proteinExistence type="predicted"/>
<comment type="caution">
    <text evidence="2">The sequence shown here is derived from an EMBL/GenBank/DDBJ whole genome shotgun (WGS) entry which is preliminary data.</text>
</comment>
<dbReference type="Proteomes" id="UP000557656">
    <property type="component" value="Unassembled WGS sequence"/>
</dbReference>
<gene>
    <name evidence="1" type="ORF">HKX05_17905</name>
    <name evidence="2" type="ORF">HLV41_05170</name>
</gene>
<protein>
    <submittedName>
        <fullName evidence="2">Uncharacterized protein</fullName>
    </submittedName>
</protein>
<reference evidence="3 4" key="1">
    <citation type="submission" date="2020-05" db="EMBL/GenBank/DDBJ databases">
        <title>Draft Genome Sequences of Sphingomonas sp. Isolated from the International Space Station.</title>
        <authorList>
            <person name="Bijlani S."/>
            <person name="Singh N.K."/>
            <person name="Mason C.E."/>
            <person name="Wang C.C."/>
            <person name="Venkateswaran K."/>
        </authorList>
    </citation>
    <scope>NUCLEOTIDE SEQUENCE [LARGE SCALE GENOMIC DNA]</scope>
    <source>
        <strain evidence="1 4">IIF7SW-B5</strain>
        <strain evidence="2">ISS-IIF7SWP</strain>
    </source>
</reference>
<evidence type="ECO:0000313" key="1">
    <source>
        <dbReference type="EMBL" id="NNG55222.1"/>
    </source>
</evidence>
<evidence type="ECO:0000313" key="2">
    <source>
        <dbReference type="EMBL" id="NVP30426.1"/>
    </source>
</evidence>
<dbReference type="EMBL" id="JABYQV010000003">
    <property type="protein sequence ID" value="NVP30426.1"/>
    <property type="molecule type" value="Genomic_DNA"/>
</dbReference>
<dbReference type="RefSeq" id="WP_170171710.1">
    <property type="nucleotide sequence ID" value="NZ_JABEOV010000027.1"/>
</dbReference>
<dbReference type="AlphaFoldDB" id="A0A7Y7QU11"/>
<sequence length="118" mass="12684">MVRSVLSLFSRRRAADPQALPDAILEALDCAFVLIRPETGDTARQDHVVVQIPGGAGFRFTAANAACAIAKTWPELDEVQVSDAAKRLSRLVAVRQAAHARAAALDGTANARPYLTRF</sequence>
<dbReference type="EMBL" id="JABEOV010000027">
    <property type="protein sequence ID" value="NNG55222.1"/>
    <property type="molecule type" value="Genomic_DNA"/>
</dbReference>
<evidence type="ECO:0000313" key="3">
    <source>
        <dbReference type="Proteomes" id="UP000531581"/>
    </source>
</evidence>
<keyword evidence="4" id="KW-1185">Reference proteome</keyword>
<accession>A0A7Y7QU11</accession>